<dbReference type="CDD" id="cd14014">
    <property type="entry name" value="STKc_PknB_like"/>
    <property type="match status" value="1"/>
</dbReference>
<dbReference type="Gene3D" id="3.30.200.20">
    <property type="entry name" value="Phosphorylase Kinase, domain 1"/>
    <property type="match status" value="1"/>
</dbReference>
<dbReference type="InterPro" id="IPR053235">
    <property type="entry name" value="Ser_Thr_kinase"/>
</dbReference>
<dbReference type="RefSeq" id="WP_395815137.1">
    <property type="nucleotide sequence ID" value="NZ_CP043494.1"/>
</dbReference>
<reference evidence="3 4" key="1">
    <citation type="submission" date="2019-08" db="EMBL/GenBank/DDBJ databases">
        <title>Archangium and Cystobacter genomes.</title>
        <authorList>
            <person name="Chen I.-C.K."/>
            <person name="Wielgoss S."/>
        </authorList>
    </citation>
    <scope>NUCLEOTIDE SEQUENCE [LARGE SCALE GENOMIC DNA]</scope>
    <source>
        <strain evidence="3 4">Cbm 6</strain>
    </source>
</reference>
<sequence>MSIFDIHFPRLTARDILLSHGGIDYYRLKTLVAGPGERKVYLCLPRTGFKEGPLVEIAVLDSDASLTNHRRMNEEADLLKRMSHPSIPHVHGVFKQNGRRYLVMDYVFGFSLNMIGHYACMRKRPMSERFIVHVAREVAKVLDYVHSLKDAEGKPLGIIHRGIDPYSILVAYDGRIILTKFVSAYSRVAGRETTNPYILRGEVDFAAPEYLCAPSLRIVVDGRADLFSLGLVIVELATGQQPYATDEMEKAAAQLPPNLFEDKLNAAWLTEVQCWTTVEDLSRRASAIRPEYVEQLTQHLSAPVQKVFLRLLRREPSERYASAAELLADLDECARQWDTPYGPVEAMEELLQAREEAETRGPAEFRPSDDDERRAGDVYFLMDH</sequence>
<keyword evidence="4" id="KW-1185">Reference proteome</keyword>
<proteinExistence type="predicted"/>
<dbReference type="EMBL" id="CP043494">
    <property type="protein sequence ID" value="WNG43677.1"/>
    <property type="molecule type" value="Genomic_DNA"/>
</dbReference>
<dbReference type="InterPro" id="IPR011009">
    <property type="entry name" value="Kinase-like_dom_sf"/>
</dbReference>
<dbReference type="PROSITE" id="PS50011">
    <property type="entry name" value="PROTEIN_KINASE_DOM"/>
    <property type="match status" value="1"/>
</dbReference>
<dbReference type="SMART" id="SM00220">
    <property type="entry name" value="S_TKc"/>
    <property type="match status" value="1"/>
</dbReference>
<name>A0ABY9WLJ4_9BACT</name>
<dbReference type="GO" id="GO:0004674">
    <property type="term" value="F:protein serine/threonine kinase activity"/>
    <property type="evidence" value="ECO:0007669"/>
    <property type="project" value="UniProtKB-KW"/>
</dbReference>
<keyword evidence="3" id="KW-0418">Kinase</keyword>
<evidence type="ECO:0000256" key="1">
    <source>
        <dbReference type="SAM" id="MobiDB-lite"/>
    </source>
</evidence>
<dbReference type="Gene3D" id="1.10.510.10">
    <property type="entry name" value="Transferase(Phosphotransferase) domain 1"/>
    <property type="match status" value="1"/>
</dbReference>
<gene>
    <name evidence="3" type="ORF">F0U60_05885</name>
</gene>
<dbReference type="SUPFAM" id="SSF56112">
    <property type="entry name" value="Protein kinase-like (PK-like)"/>
    <property type="match status" value="1"/>
</dbReference>
<evidence type="ECO:0000313" key="4">
    <source>
        <dbReference type="Proteomes" id="UP001611383"/>
    </source>
</evidence>
<dbReference type="InterPro" id="IPR000719">
    <property type="entry name" value="Prot_kinase_dom"/>
</dbReference>
<feature type="region of interest" description="Disordered" evidence="1">
    <location>
        <begin position="353"/>
        <end position="377"/>
    </location>
</feature>
<dbReference type="PANTHER" id="PTHR24361">
    <property type="entry name" value="MITOGEN-ACTIVATED KINASE KINASE KINASE"/>
    <property type="match status" value="1"/>
</dbReference>
<protein>
    <submittedName>
        <fullName evidence="3">Serine/threonine protein kinase</fullName>
    </submittedName>
</protein>
<evidence type="ECO:0000259" key="2">
    <source>
        <dbReference type="PROSITE" id="PS50011"/>
    </source>
</evidence>
<organism evidence="3 4">
    <name type="scientific">Archangium minus</name>
    <dbReference type="NCBI Taxonomy" id="83450"/>
    <lineage>
        <taxon>Bacteria</taxon>
        <taxon>Pseudomonadati</taxon>
        <taxon>Myxococcota</taxon>
        <taxon>Myxococcia</taxon>
        <taxon>Myxococcales</taxon>
        <taxon>Cystobacterineae</taxon>
        <taxon>Archangiaceae</taxon>
        <taxon>Archangium</taxon>
    </lineage>
</organism>
<dbReference type="Pfam" id="PF00069">
    <property type="entry name" value="Pkinase"/>
    <property type="match status" value="1"/>
</dbReference>
<keyword evidence="3" id="KW-0808">Transferase</keyword>
<evidence type="ECO:0000313" key="3">
    <source>
        <dbReference type="EMBL" id="WNG43677.1"/>
    </source>
</evidence>
<accession>A0ABY9WLJ4</accession>
<dbReference type="Proteomes" id="UP001611383">
    <property type="component" value="Chromosome"/>
</dbReference>
<keyword evidence="3" id="KW-0723">Serine/threonine-protein kinase</keyword>
<feature type="domain" description="Protein kinase" evidence="2">
    <location>
        <begin position="26"/>
        <end position="342"/>
    </location>
</feature>